<evidence type="ECO:0000313" key="3">
    <source>
        <dbReference type="Proteomes" id="UP000507470"/>
    </source>
</evidence>
<accession>A0A6J8EPY8</accession>
<feature type="compositionally biased region" description="Polar residues" evidence="1">
    <location>
        <begin position="182"/>
        <end position="199"/>
    </location>
</feature>
<gene>
    <name evidence="2" type="ORF">MCOR_53697</name>
</gene>
<evidence type="ECO:0000313" key="2">
    <source>
        <dbReference type="EMBL" id="CAC5421595.1"/>
    </source>
</evidence>
<feature type="region of interest" description="Disordered" evidence="1">
    <location>
        <begin position="129"/>
        <end position="201"/>
    </location>
</feature>
<protein>
    <submittedName>
        <fullName evidence="2">Uncharacterized protein</fullName>
    </submittedName>
</protein>
<proteinExistence type="predicted"/>
<keyword evidence="3" id="KW-1185">Reference proteome</keyword>
<organism evidence="2 3">
    <name type="scientific">Mytilus coruscus</name>
    <name type="common">Sea mussel</name>
    <dbReference type="NCBI Taxonomy" id="42192"/>
    <lineage>
        <taxon>Eukaryota</taxon>
        <taxon>Metazoa</taxon>
        <taxon>Spiralia</taxon>
        <taxon>Lophotrochozoa</taxon>
        <taxon>Mollusca</taxon>
        <taxon>Bivalvia</taxon>
        <taxon>Autobranchia</taxon>
        <taxon>Pteriomorphia</taxon>
        <taxon>Mytilida</taxon>
        <taxon>Mytiloidea</taxon>
        <taxon>Mytilidae</taxon>
        <taxon>Mytilinae</taxon>
        <taxon>Mytilus</taxon>
    </lineage>
</organism>
<feature type="compositionally biased region" description="Basic residues" evidence="1">
    <location>
        <begin position="148"/>
        <end position="157"/>
    </location>
</feature>
<reference evidence="2 3" key="1">
    <citation type="submission" date="2020-06" db="EMBL/GenBank/DDBJ databases">
        <authorList>
            <person name="Li R."/>
            <person name="Bekaert M."/>
        </authorList>
    </citation>
    <scope>NUCLEOTIDE SEQUENCE [LARGE SCALE GENOMIC DNA]</scope>
    <source>
        <strain evidence="3">wild</strain>
    </source>
</reference>
<dbReference type="EMBL" id="CACVKT020009358">
    <property type="protein sequence ID" value="CAC5421595.1"/>
    <property type="molecule type" value="Genomic_DNA"/>
</dbReference>
<dbReference type="Proteomes" id="UP000507470">
    <property type="component" value="Unassembled WGS sequence"/>
</dbReference>
<feature type="compositionally biased region" description="Low complexity" evidence="1">
    <location>
        <begin position="164"/>
        <end position="181"/>
    </location>
</feature>
<evidence type="ECO:0000256" key="1">
    <source>
        <dbReference type="SAM" id="MobiDB-lite"/>
    </source>
</evidence>
<dbReference type="AlphaFoldDB" id="A0A6J8EPY8"/>
<feature type="region of interest" description="Disordered" evidence="1">
    <location>
        <begin position="50"/>
        <end position="69"/>
    </location>
</feature>
<feature type="compositionally biased region" description="Polar residues" evidence="1">
    <location>
        <begin position="129"/>
        <end position="147"/>
    </location>
</feature>
<name>A0A6J8EPY8_MYTCO</name>
<sequence length="219" mass="24829">MVRRKTQAPPTDTEYSDEFEEYITEQWDTEYDVTSGQLDYDHEDETAIFRPKPYTSTAVKPSKPVPQTQRKRFRLLQKKRLNEALGTDMPGQQMNQGDSIELAGLHKNAFEDMTIQIVSTVLSALKGNTSPMTKTPTDTIPKIQNHQIKSRWSKIRRSITPDTDQSSENSDSKSSLSDTGSIASSQIFKSRSRPKSGQNVKLHAFTGKKKWEVWLPGCC</sequence>